<dbReference type="InterPro" id="IPR036936">
    <property type="entry name" value="CRIB_dom_sf"/>
</dbReference>
<feature type="domain" description="Rho-GAP" evidence="4">
    <location>
        <begin position="112"/>
        <end position="290"/>
    </location>
</feature>
<dbReference type="EMBL" id="CM029040">
    <property type="protein sequence ID" value="KAG2633074.1"/>
    <property type="molecule type" value="Genomic_DNA"/>
</dbReference>
<dbReference type="PANTHER" id="PTHR23177">
    <property type="entry name" value="MKIAA1688 PROTEIN"/>
    <property type="match status" value="1"/>
</dbReference>
<dbReference type="FunFam" id="1.10.555.10:FF:000046">
    <property type="entry name" value="Rho GTPase-activating protein 5"/>
    <property type="match status" value="1"/>
</dbReference>
<dbReference type="OrthoDB" id="185175at2759"/>
<dbReference type="InterPro" id="IPR000095">
    <property type="entry name" value="CRIB_dom"/>
</dbReference>
<dbReference type="PROSITE" id="PS50108">
    <property type="entry name" value="CRIB"/>
    <property type="match status" value="1"/>
</dbReference>
<evidence type="ECO:0000256" key="2">
    <source>
        <dbReference type="SAM" id="MobiDB-lite"/>
    </source>
</evidence>
<feature type="compositionally biased region" description="Low complexity" evidence="2">
    <location>
        <begin position="297"/>
        <end position="309"/>
    </location>
</feature>
<feature type="compositionally biased region" description="Polar residues" evidence="2">
    <location>
        <begin position="420"/>
        <end position="435"/>
    </location>
</feature>
<dbReference type="Gene3D" id="3.90.810.10">
    <property type="entry name" value="CRIB domain"/>
    <property type="match status" value="1"/>
</dbReference>
<dbReference type="AlphaFoldDB" id="A0A8T0VIB8"/>
<reference evidence="5" key="1">
    <citation type="submission" date="2020-05" db="EMBL/GenBank/DDBJ databases">
        <title>WGS assembly of Panicum virgatum.</title>
        <authorList>
            <person name="Lovell J.T."/>
            <person name="Jenkins J."/>
            <person name="Shu S."/>
            <person name="Juenger T.E."/>
            <person name="Schmutz J."/>
        </authorList>
    </citation>
    <scope>NUCLEOTIDE SEQUENCE</scope>
    <source>
        <strain evidence="5">AP13</strain>
    </source>
</reference>
<dbReference type="CDD" id="cd00132">
    <property type="entry name" value="CRIB"/>
    <property type="match status" value="1"/>
</dbReference>
<feature type="region of interest" description="Disordered" evidence="2">
    <location>
        <begin position="415"/>
        <end position="435"/>
    </location>
</feature>
<evidence type="ECO:0000259" key="4">
    <source>
        <dbReference type="PROSITE" id="PS50238"/>
    </source>
</evidence>
<evidence type="ECO:0000256" key="1">
    <source>
        <dbReference type="ARBA" id="ARBA00022468"/>
    </source>
</evidence>
<keyword evidence="1" id="KW-0343">GTPase activation</keyword>
<comment type="caution">
    <text evidence="5">The sequence shown here is derived from an EMBL/GenBank/DDBJ whole genome shotgun (WGS) entry which is preliminary data.</text>
</comment>
<feature type="compositionally biased region" description="Acidic residues" evidence="2">
    <location>
        <begin position="310"/>
        <end position="326"/>
    </location>
</feature>
<dbReference type="GO" id="GO:0005096">
    <property type="term" value="F:GTPase activator activity"/>
    <property type="evidence" value="ECO:0007669"/>
    <property type="project" value="UniProtKB-KW"/>
</dbReference>
<proteinExistence type="predicted"/>
<protein>
    <submittedName>
        <fullName evidence="5">Uncharacterized protein</fullName>
    </submittedName>
</protein>
<feature type="domain" description="CRIB" evidence="3">
    <location>
        <begin position="64"/>
        <end position="77"/>
    </location>
</feature>
<accession>A0A8T0VIB8</accession>
<dbReference type="PANTHER" id="PTHR23177:SF56">
    <property type="entry name" value="OS07G0408500 PROTEIN"/>
    <property type="match status" value="1"/>
</dbReference>
<feature type="region of interest" description="Disordered" evidence="2">
    <location>
        <begin position="291"/>
        <end position="339"/>
    </location>
</feature>
<dbReference type="Pfam" id="PF00786">
    <property type="entry name" value="PBD"/>
    <property type="match status" value="1"/>
</dbReference>
<dbReference type="PROSITE" id="PS50238">
    <property type="entry name" value="RHOGAP"/>
    <property type="match status" value="1"/>
</dbReference>
<dbReference type="SMART" id="SM00324">
    <property type="entry name" value="RhoGAP"/>
    <property type="match status" value="1"/>
</dbReference>
<evidence type="ECO:0000313" key="6">
    <source>
        <dbReference type="Proteomes" id="UP000823388"/>
    </source>
</evidence>
<dbReference type="GO" id="GO:0007165">
    <property type="term" value="P:signal transduction"/>
    <property type="evidence" value="ECO:0007669"/>
    <property type="project" value="InterPro"/>
</dbReference>
<keyword evidence="6" id="KW-1185">Reference proteome</keyword>
<dbReference type="InterPro" id="IPR044785">
    <property type="entry name" value="RopGAP1-5"/>
</dbReference>
<dbReference type="InterPro" id="IPR000198">
    <property type="entry name" value="RhoGAP_dom"/>
</dbReference>
<organism evidence="5 6">
    <name type="scientific">Panicum virgatum</name>
    <name type="common">Blackwell switchgrass</name>
    <dbReference type="NCBI Taxonomy" id="38727"/>
    <lineage>
        <taxon>Eukaryota</taxon>
        <taxon>Viridiplantae</taxon>
        <taxon>Streptophyta</taxon>
        <taxon>Embryophyta</taxon>
        <taxon>Tracheophyta</taxon>
        <taxon>Spermatophyta</taxon>
        <taxon>Magnoliopsida</taxon>
        <taxon>Liliopsida</taxon>
        <taxon>Poales</taxon>
        <taxon>Poaceae</taxon>
        <taxon>PACMAD clade</taxon>
        <taxon>Panicoideae</taxon>
        <taxon>Panicodae</taxon>
        <taxon>Paniceae</taxon>
        <taxon>Panicinae</taxon>
        <taxon>Panicum</taxon>
        <taxon>Panicum sect. Hiantes</taxon>
    </lineage>
</organism>
<dbReference type="SUPFAM" id="SSF48350">
    <property type="entry name" value="GTPase activation domain, GAP"/>
    <property type="match status" value="1"/>
</dbReference>
<name>A0A8T0VIB8_PANVG</name>
<evidence type="ECO:0000259" key="3">
    <source>
        <dbReference type="PROSITE" id="PS50108"/>
    </source>
</evidence>
<evidence type="ECO:0000313" key="5">
    <source>
        <dbReference type="EMBL" id="KAG2633074.1"/>
    </source>
</evidence>
<dbReference type="SMART" id="SM00285">
    <property type="entry name" value="PBD"/>
    <property type="match status" value="1"/>
</dbReference>
<dbReference type="CDD" id="cd00159">
    <property type="entry name" value="RhoGAP"/>
    <property type="match status" value="1"/>
</dbReference>
<gene>
    <name evidence="5" type="ORF">PVAP13_2NG287400</name>
</gene>
<dbReference type="Proteomes" id="UP000823388">
    <property type="component" value="Chromosome 2N"/>
</dbReference>
<dbReference type="InterPro" id="IPR008936">
    <property type="entry name" value="Rho_GTPase_activation_prot"/>
</dbReference>
<sequence length="478" mass="52496">MVELVMAPGCGGGGGGGGEVKAEEGQAQGQVLALVLAALRKSVVLPCQMADADDPAGAARGMEIGWPTDVRHVAHVTFDRLHGFLGLPVEFELEIPGQVPSASTSVFGVSPESMQCGYDDKGNSVPKILLQMQERLYAQDGLKAEGIFRITPENSQEEHVREQLNSGIVPDDIDVHCLASLIKAWFRELPEGVLDSLSPEQVLHCNTEEQCIELVELLPPTQAALLHWVVELMADVVEEEESNKMNARNVAMVFAPNMTQMSDPLTALMHAVQVMNLLKTLILKTLRERDDDDDDAGAYSSFSSSPSLSEEIDEEGHDQQDDENDSGSENYNCDDNRRPKDIDKAAALRVDNEQLIGVSRRHTSIDYHLPFIGFQNDNEDTSLADIEECFLRRLEWKAVRECVAEDNISSFPAAKEGAEQLSSSESITEGSNTTVENRDVTSNAIDVTINELRQMEIRIEMTDAEVRNATKGELILCS</sequence>
<dbReference type="Pfam" id="PF00620">
    <property type="entry name" value="RhoGAP"/>
    <property type="match status" value="1"/>
</dbReference>
<dbReference type="Gene3D" id="1.10.555.10">
    <property type="entry name" value="Rho GTPase activation protein"/>
    <property type="match status" value="1"/>
</dbReference>